<dbReference type="STRING" id="97359.A0A550CEN0"/>
<feature type="signal peptide" evidence="1">
    <location>
        <begin position="1"/>
        <end position="20"/>
    </location>
</feature>
<keyword evidence="1" id="KW-0732">Signal</keyword>
<feature type="chain" id="PRO_5021976153" evidence="1">
    <location>
        <begin position="21"/>
        <end position="193"/>
    </location>
</feature>
<reference evidence="2 3" key="1">
    <citation type="journal article" date="2019" name="New Phytol.">
        <title>Comparative genomics reveals unique wood-decay strategies and fruiting body development in the Schizophyllaceae.</title>
        <authorList>
            <person name="Almasi E."/>
            <person name="Sahu N."/>
            <person name="Krizsan K."/>
            <person name="Balint B."/>
            <person name="Kovacs G.M."/>
            <person name="Kiss B."/>
            <person name="Cseklye J."/>
            <person name="Drula E."/>
            <person name="Henrissat B."/>
            <person name="Nagy I."/>
            <person name="Chovatia M."/>
            <person name="Adam C."/>
            <person name="LaButti K."/>
            <person name="Lipzen A."/>
            <person name="Riley R."/>
            <person name="Grigoriev I.V."/>
            <person name="Nagy L.G."/>
        </authorList>
    </citation>
    <scope>NUCLEOTIDE SEQUENCE [LARGE SCALE GENOMIC DNA]</scope>
    <source>
        <strain evidence="2 3">NL-1724</strain>
    </source>
</reference>
<evidence type="ECO:0000256" key="1">
    <source>
        <dbReference type="SAM" id="SignalP"/>
    </source>
</evidence>
<keyword evidence="3" id="KW-1185">Reference proteome</keyword>
<dbReference type="EMBL" id="VDMD01000010">
    <property type="protein sequence ID" value="TRM63250.1"/>
    <property type="molecule type" value="Genomic_DNA"/>
</dbReference>
<dbReference type="OrthoDB" id="3361196at2759"/>
<accession>A0A550CEN0</accession>
<evidence type="ECO:0000313" key="2">
    <source>
        <dbReference type="EMBL" id="TRM63250.1"/>
    </source>
</evidence>
<organism evidence="2 3">
    <name type="scientific">Schizophyllum amplum</name>
    <dbReference type="NCBI Taxonomy" id="97359"/>
    <lineage>
        <taxon>Eukaryota</taxon>
        <taxon>Fungi</taxon>
        <taxon>Dikarya</taxon>
        <taxon>Basidiomycota</taxon>
        <taxon>Agaricomycotina</taxon>
        <taxon>Agaricomycetes</taxon>
        <taxon>Agaricomycetidae</taxon>
        <taxon>Agaricales</taxon>
        <taxon>Schizophyllaceae</taxon>
        <taxon>Schizophyllum</taxon>
    </lineage>
</organism>
<protein>
    <submittedName>
        <fullName evidence="2">Uncharacterized protein</fullName>
    </submittedName>
</protein>
<proteinExistence type="predicted"/>
<dbReference type="AlphaFoldDB" id="A0A550CEN0"/>
<sequence>MIAITTKLLVVFLALLCVAASPAPGRRSSMTPFDGLQLRTTEPYFPDDPASCPICEQNYGDIDGCIQAAPVLANFSMIIFNPGAFIDVIRCACTDTFKSVFPQCADCFVKTNQSDVLDAPDLPDVVDGMRKICALESTLLGNVSSTNNESIVTAAPSPTSNAAWTSSLGLGLGPVLPMLAAVVLGAVGGALAL</sequence>
<comment type="caution">
    <text evidence="2">The sequence shown here is derived from an EMBL/GenBank/DDBJ whole genome shotgun (WGS) entry which is preliminary data.</text>
</comment>
<name>A0A550CEN0_9AGAR</name>
<evidence type="ECO:0000313" key="3">
    <source>
        <dbReference type="Proteomes" id="UP000320762"/>
    </source>
</evidence>
<gene>
    <name evidence="2" type="ORF">BD626DRAFT_431892</name>
</gene>
<dbReference type="Proteomes" id="UP000320762">
    <property type="component" value="Unassembled WGS sequence"/>
</dbReference>